<dbReference type="OrthoDB" id="162766at2"/>
<protein>
    <recommendedName>
        <fullName evidence="3">Ubiquitin Mut7-C domain-containing protein</fullName>
    </recommendedName>
</protein>
<comment type="caution">
    <text evidence="1">The sequence shown here is derived from an EMBL/GenBank/DDBJ whole genome shotgun (WGS) entry which is preliminary data.</text>
</comment>
<name>A0A0P6X911_9CHLR</name>
<dbReference type="Gene3D" id="3.10.20.30">
    <property type="match status" value="1"/>
</dbReference>
<evidence type="ECO:0000313" key="2">
    <source>
        <dbReference type="Proteomes" id="UP000050417"/>
    </source>
</evidence>
<reference evidence="1 2" key="1">
    <citation type="submission" date="2015-07" db="EMBL/GenBank/DDBJ databases">
        <title>Genome sequence of Ornatilinea apprima DSM 23815.</title>
        <authorList>
            <person name="Hemp J."/>
            <person name="Ward L.M."/>
            <person name="Pace L.A."/>
            <person name="Fischer W.W."/>
        </authorList>
    </citation>
    <scope>NUCLEOTIDE SEQUENCE [LARGE SCALE GENOMIC DNA]</scope>
    <source>
        <strain evidence="1 2">P3M-1</strain>
    </source>
</reference>
<gene>
    <name evidence="1" type="ORF">ADN00_02805</name>
</gene>
<dbReference type="InterPro" id="IPR003749">
    <property type="entry name" value="ThiS/MoaD-like"/>
</dbReference>
<organism evidence="1 2">
    <name type="scientific">Ornatilinea apprima</name>
    <dbReference type="NCBI Taxonomy" id="1134406"/>
    <lineage>
        <taxon>Bacteria</taxon>
        <taxon>Bacillati</taxon>
        <taxon>Chloroflexota</taxon>
        <taxon>Anaerolineae</taxon>
        <taxon>Anaerolineales</taxon>
        <taxon>Anaerolineaceae</taxon>
        <taxon>Ornatilinea</taxon>
    </lineage>
</organism>
<proteinExistence type="predicted"/>
<evidence type="ECO:0008006" key="3">
    <source>
        <dbReference type="Google" id="ProtNLM"/>
    </source>
</evidence>
<dbReference type="SUPFAM" id="SSF54285">
    <property type="entry name" value="MoaD/ThiS"/>
    <property type="match status" value="1"/>
</dbReference>
<dbReference type="Proteomes" id="UP000050417">
    <property type="component" value="Unassembled WGS sequence"/>
</dbReference>
<dbReference type="EMBL" id="LGCL01000013">
    <property type="protein sequence ID" value="KPL79405.1"/>
    <property type="molecule type" value="Genomic_DNA"/>
</dbReference>
<accession>A0A0P6X911</accession>
<dbReference type="InterPro" id="IPR012675">
    <property type="entry name" value="Beta-grasp_dom_sf"/>
</dbReference>
<dbReference type="Pfam" id="PF02597">
    <property type="entry name" value="ThiS"/>
    <property type="match status" value="1"/>
</dbReference>
<keyword evidence="2" id="KW-1185">Reference proteome</keyword>
<sequence length="119" mass="13504">MTLDVWLYGNLARYAGDPNETTFANPHPRLPAGSTLSDLLNHLGMDTEERGITFINGELSAMPGMQPDLQHELKDGDRVALFHLRSMWPFQYRNGIKMLSEMQKTMESSPDMGIHHAYK</sequence>
<dbReference type="AlphaFoldDB" id="A0A0P6X911"/>
<dbReference type="InterPro" id="IPR016155">
    <property type="entry name" value="Mopterin_synth/thiamin_S_b"/>
</dbReference>
<evidence type="ECO:0000313" key="1">
    <source>
        <dbReference type="EMBL" id="KPL79405.1"/>
    </source>
</evidence>